<protein>
    <submittedName>
        <fullName evidence="1">Uncharacterized protein</fullName>
    </submittedName>
</protein>
<gene>
    <name evidence="1" type="ORF">X975_16977</name>
</gene>
<proteinExistence type="predicted"/>
<accession>A0A087U3Q6</accession>
<organism evidence="1 2">
    <name type="scientific">Stegodyphus mimosarum</name>
    <name type="common">African social velvet spider</name>
    <dbReference type="NCBI Taxonomy" id="407821"/>
    <lineage>
        <taxon>Eukaryota</taxon>
        <taxon>Metazoa</taxon>
        <taxon>Ecdysozoa</taxon>
        <taxon>Arthropoda</taxon>
        <taxon>Chelicerata</taxon>
        <taxon>Arachnida</taxon>
        <taxon>Araneae</taxon>
        <taxon>Araneomorphae</taxon>
        <taxon>Entelegynae</taxon>
        <taxon>Eresoidea</taxon>
        <taxon>Eresidae</taxon>
        <taxon>Stegodyphus</taxon>
    </lineage>
</organism>
<sequence length="38" mass="4728">MNRRLLRIFLVWTDYPALCWRAEDPNSLYLVFQDLLER</sequence>
<reference evidence="1 2" key="1">
    <citation type="submission" date="2013-11" db="EMBL/GenBank/DDBJ databases">
        <title>Genome sequencing of Stegodyphus mimosarum.</title>
        <authorList>
            <person name="Bechsgaard J."/>
        </authorList>
    </citation>
    <scope>NUCLEOTIDE SEQUENCE [LARGE SCALE GENOMIC DNA]</scope>
</reference>
<keyword evidence="2" id="KW-1185">Reference proteome</keyword>
<dbReference type="AlphaFoldDB" id="A0A087U3Q6"/>
<name>A0A087U3Q6_STEMI</name>
<dbReference type="Proteomes" id="UP000054359">
    <property type="component" value="Unassembled WGS sequence"/>
</dbReference>
<evidence type="ECO:0000313" key="1">
    <source>
        <dbReference type="EMBL" id="KFM71995.1"/>
    </source>
</evidence>
<evidence type="ECO:0000313" key="2">
    <source>
        <dbReference type="Proteomes" id="UP000054359"/>
    </source>
</evidence>
<feature type="non-terminal residue" evidence="1">
    <location>
        <position position="38"/>
    </location>
</feature>
<dbReference type="EMBL" id="KK118023">
    <property type="protein sequence ID" value="KFM71995.1"/>
    <property type="molecule type" value="Genomic_DNA"/>
</dbReference>